<protein>
    <submittedName>
        <fullName evidence="3">Sulfur transfer protein SirA</fullName>
    </submittedName>
</protein>
<sequence length="121" mass="13251">MPQIHFTENLQNSLTEPQRSVITDSLNAQLTKDGTLPNDTLTLGAFFDAQGLPCPMPLLKAKVALRTLTAQESLYLLASDGNSQTDIAAFCQKNALAMRTWTTTHAQTSATIFHFIITKNV</sequence>
<evidence type="ECO:0000313" key="3">
    <source>
        <dbReference type="EMBL" id="STZ14170.1"/>
    </source>
</evidence>
<proteinExistence type="predicted"/>
<dbReference type="CDD" id="cd00291">
    <property type="entry name" value="SirA_YedF_YeeD"/>
    <property type="match status" value="1"/>
</dbReference>
<organism evidence="2 4">
    <name type="scientific">Moraxella caviae</name>
    <dbReference type="NCBI Taxonomy" id="34060"/>
    <lineage>
        <taxon>Bacteria</taxon>
        <taxon>Pseudomonadati</taxon>
        <taxon>Pseudomonadota</taxon>
        <taxon>Gammaproteobacteria</taxon>
        <taxon>Moraxellales</taxon>
        <taxon>Moraxellaceae</taxon>
        <taxon>Moraxella</taxon>
    </lineage>
</organism>
<dbReference type="EMBL" id="UGQE01000004">
    <property type="protein sequence ID" value="STZ14170.1"/>
    <property type="molecule type" value="Genomic_DNA"/>
</dbReference>
<dbReference type="Proteomes" id="UP000255279">
    <property type="component" value="Unassembled WGS sequence"/>
</dbReference>
<evidence type="ECO:0000259" key="1">
    <source>
        <dbReference type="Pfam" id="PF01206"/>
    </source>
</evidence>
<dbReference type="STRING" id="34060.B0181_01270"/>
<keyword evidence="4" id="KW-1185">Reference proteome</keyword>
<dbReference type="AlphaFoldDB" id="A0A1T0AAR5"/>
<dbReference type="Gene3D" id="3.30.110.40">
    <property type="entry name" value="TusA-like domain"/>
    <property type="match status" value="1"/>
</dbReference>
<evidence type="ECO:0000313" key="5">
    <source>
        <dbReference type="Proteomes" id="UP000255279"/>
    </source>
</evidence>
<dbReference type="InterPro" id="IPR001455">
    <property type="entry name" value="TusA-like"/>
</dbReference>
<dbReference type="Pfam" id="PF01206">
    <property type="entry name" value="TusA"/>
    <property type="match status" value="1"/>
</dbReference>
<evidence type="ECO:0000313" key="2">
    <source>
        <dbReference type="EMBL" id="OOR92793.1"/>
    </source>
</evidence>
<dbReference type="Proteomes" id="UP000190435">
    <property type="component" value="Unassembled WGS sequence"/>
</dbReference>
<dbReference type="OrthoDB" id="9797551at2"/>
<gene>
    <name evidence="2" type="ORF">B0181_01270</name>
    <name evidence="3" type="ORF">NCTC10293_01760</name>
</gene>
<evidence type="ECO:0000313" key="4">
    <source>
        <dbReference type="Proteomes" id="UP000190435"/>
    </source>
</evidence>
<feature type="domain" description="UPF0033" evidence="1">
    <location>
        <begin position="47"/>
        <end position="97"/>
    </location>
</feature>
<dbReference type="RefSeq" id="WP_078275685.1">
    <property type="nucleotide sequence ID" value="NZ_CAACXO010000045.1"/>
</dbReference>
<reference evidence="2 4" key="1">
    <citation type="submission" date="2017-02" db="EMBL/GenBank/DDBJ databases">
        <title>Draft genome sequence of Moraxella caviae CCUG 355 type strain.</title>
        <authorList>
            <person name="Engstrom-Jakobsson H."/>
            <person name="Salva-Serra F."/>
            <person name="Thorell K."/>
            <person name="Gonzales-Siles L."/>
            <person name="Karlsson R."/>
            <person name="Boulund F."/>
            <person name="Engstrand L."/>
            <person name="Moore E."/>
        </authorList>
    </citation>
    <scope>NUCLEOTIDE SEQUENCE [LARGE SCALE GENOMIC DNA]</scope>
    <source>
        <strain evidence="2 4">CCUG 355</strain>
    </source>
</reference>
<dbReference type="SUPFAM" id="SSF64307">
    <property type="entry name" value="SirA-like"/>
    <property type="match status" value="1"/>
</dbReference>
<reference evidence="3 5" key="2">
    <citation type="submission" date="2018-06" db="EMBL/GenBank/DDBJ databases">
        <authorList>
            <consortium name="Pathogen Informatics"/>
            <person name="Doyle S."/>
        </authorList>
    </citation>
    <scope>NUCLEOTIDE SEQUENCE [LARGE SCALE GENOMIC DNA]</scope>
    <source>
        <strain evidence="3 5">NCTC10293</strain>
    </source>
</reference>
<accession>A0A1T0AAR5</accession>
<dbReference type="EMBL" id="MUXU01000010">
    <property type="protein sequence ID" value="OOR92793.1"/>
    <property type="molecule type" value="Genomic_DNA"/>
</dbReference>
<name>A0A1T0AAR5_9GAMM</name>
<dbReference type="InterPro" id="IPR036868">
    <property type="entry name" value="TusA-like_sf"/>
</dbReference>